<dbReference type="InterPro" id="IPR000836">
    <property type="entry name" value="PRTase_dom"/>
</dbReference>
<dbReference type="Proteomes" id="UP000440004">
    <property type="component" value="Unassembled WGS sequence"/>
</dbReference>
<evidence type="ECO:0000256" key="1">
    <source>
        <dbReference type="ARBA" id="ARBA00008007"/>
    </source>
</evidence>
<dbReference type="InterPro" id="IPR051910">
    <property type="entry name" value="ComF/GntX_DNA_util-trans"/>
</dbReference>
<evidence type="ECO:0000313" key="3">
    <source>
        <dbReference type="EMBL" id="MPW26377.1"/>
    </source>
</evidence>
<reference evidence="3 4" key="1">
    <citation type="submission" date="2019-10" db="EMBL/GenBank/DDBJ databases">
        <title>Alkalibaculum tamaniensis sp.nov., a new alkaliphilic acetogen, isolated on methoxylated aromatics from a mud volcano.</title>
        <authorList>
            <person name="Khomyakova M.A."/>
            <person name="Merkel A.Y."/>
            <person name="Bonch-Osmolovskaya E.A."/>
            <person name="Slobodkin A.I."/>
        </authorList>
    </citation>
    <scope>NUCLEOTIDE SEQUENCE [LARGE SCALE GENOMIC DNA]</scope>
    <source>
        <strain evidence="3 4">M08DMB</strain>
    </source>
</reference>
<feature type="domain" description="Double zinc ribbon" evidence="2">
    <location>
        <begin position="7"/>
        <end position="64"/>
    </location>
</feature>
<dbReference type="Pfam" id="PF18912">
    <property type="entry name" value="DZR_2"/>
    <property type="match status" value="1"/>
</dbReference>
<dbReference type="PANTHER" id="PTHR47505">
    <property type="entry name" value="DNA UTILIZATION PROTEIN YHGH"/>
    <property type="match status" value="1"/>
</dbReference>
<name>A0A6A7KB07_9FIRM</name>
<accession>A0A6A7KB07</accession>
<keyword evidence="4" id="KW-1185">Reference proteome</keyword>
<dbReference type="EMBL" id="WHNX01000017">
    <property type="protein sequence ID" value="MPW26377.1"/>
    <property type="molecule type" value="Genomic_DNA"/>
</dbReference>
<dbReference type="RefSeq" id="WP_152804822.1">
    <property type="nucleotide sequence ID" value="NZ_WHNX01000017.1"/>
</dbReference>
<comment type="caution">
    <text evidence="3">The sequence shown here is derived from an EMBL/GenBank/DDBJ whole genome shotgun (WGS) entry which is preliminary data.</text>
</comment>
<dbReference type="PANTHER" id="PTHR47505:SF1">
    <property type="entry name" value="DNA UTILIZATION PROTEIN YHGH"/>
    <property type="match status" value="1"/>
</dbReference>
<comment type="similarity">
    <text evidence="1">Belongs to the ComF/GntX family.</text>
</comment>
<protein>
    <submittedName>
        <fullName evidence="3">ComF family protein</fullName>
    </submittedName>
</protein>
<evidence type="ECO:0000259" key="2">
    <source>
        <dbReference type="Pfam" id="PF18912"/>
    </source>
</evidence>
<dbReference type="InterPro" id="IPR029057">
    <property type="entry name" value="PRTase-like"/>
</dbReference>
<gene>
    <name evidence="3" type="ORF">GC105_11315</name>
</gene>
<evidence type="ECO:0000313" key="4">
    <source>
        <dbReference type="Proteomes" id="UP000440004"/>
    </source>
</evidence>
<dbReference type="InterPro" id="IPR044005">
    <property type="entry name" value="DZR_2"/>
</dbReference>
<dbReference type="AlphaFoldDB" id="A0A6A7KB07"/>
<dbReference type="CDD" id="cd06223">
    <property type="entry name" value="PRTases_typeI"/>
    <property type="match status" value="1"/>
</dbReference>
<organism evidence="3 4">
    <name type="scientific">Alkalibaculum sporogenes</name>
    <dbReference type="NCBI Taxonomy" id="2655001"/>
    <lineage>
        <taxon>Bacteria</taxon>
        <taxon>Bacillati</taxon>
        <taxon>Bacillota</taxon>
        <taxon>Clostridia</taxon>
        <taxon>Eubacteriales</taxon>
        <taxon>Eubacteriaceae</taxon>
        <taxon>Alkalibaculum</taxon>
    </lineage>
</organism>
<sequence>MMIDKFLDIIFIPNGRCPICKRVIFFSDEFICHQCKSSLDMVGDEKCKKCGKEIDDGKNYCSGCITYNYNYQEGFALYNYEGSIKTIIHNIKFSNCPELAVYMGKVLGKSMKNCSWLEELDYIIPIPLHENRFKTRGYNQSEKISNGIINEFTQMDKALDIKLCINTLIRQKDTPHQLKLSKEERFSNVKNAFKVTNKDVINEKTILLVDDVYTTGATIDECSAKLLDNGALKVYFAVLASGKTNQL</sequence>
<dbReference type="SUPFAM" id="SSF53271">
    <property type="entry name" value="PRTase-like"/>
    <property type="match status" value="1"/>
</dbReference>
<dbReference type="Gene3D" id="3.40.50.2020">
    <property type="match status" value="1"/>
</dbReference>
<proteinExistence type="inferred from homology"/>